<sequence>MKYKIAKIISLITVVPIIAFFTVLLSFIYGTSYSGGIGWLIYCIAFLTVIPLLAYPVHRIIPAFRTQGRKIERKLAFIFAVVSYVIGSILTFVCGAPILVKKIFMAYLFSGGFLAFINKGLKIKASGHACGVSGPITLLTNLIGLKMLWLFLIMPVIYWSRINLKRHNIRELILGTFVGIFSTLLAVNLF</sequence>
<name>M1ZHK0_9FIRM</name>
<feature type="transmembrane region" description="Helical" evidence="1">
    <location>
        <begin position="142"/>
        <end position="160"/>
    </location>
</feature>
<proteinExistence type="predicted"/>
<feature type="transmembrane region" description="Helical" evidence="1">
    <location>
        <begin position="172"/>
        <end position="189"/>
    </location>
</feature>
<dbReference type="OrthoDB" id="9810836at2"/>
<feature type="transmembrane region" description="Helical" evidence="1">
    <location>
        <begin position="36"/>
        <end position="55"/>
    </location>
</feature>
<feature type="transmembrane region" description="Helical" evidence="1">
    <location>
        <begin position="9"/>
        <end position="30"/>
    </location>
</feature>
<keyword evidence="1" id="KW-0472">Membrane</keyword>
<evidence type="ECO:0000313" key="3">
    <source>
        <dbReference type="Proteomes" id="UP000245423"/>
    </source>
</evidence>
<accession>M1ZHK0</accession>
<protein>
    <recommendedName>
        <fullName evidence="4">PAP2 superfamily protein</fullName>
    </recommendedName>
</protein>
<keyword evidence="3" id="KW-1185">Reference proteome</keyword>
<evidence type="ECO:0000256" key="1">
    <source>
        <dbReference type="SAM" id="Phobius"/>
    </source>
</evidence>
<dbReference type="HOGENOM" id="CLU_110627_0_0_9"/>
<organism evidence="2 3">
    <name type="scientific">[Clostridium] ultunense Esp</name>
    <dbReference type="NCBI Taxonomy" id="1288971"/>
    <lineage>
        <taxon>Bacteria</taxon>
        <taxon>Bacillati</taxon>
        <taxon>Bacillota</taxon>
        <taxon>Tissierellia</taxon>
        <taxon>Tissierellales</taxon>
        <taxon>Tepidimicrobiaceae</taxon>
        <taxon>Schnuerera</taxon>
    </lineage>
</organism>
<evidence type="ECO:0000313" key="2">
    <source>
        <dbReference type="EMBL" id="SHD77618.1"/>
    </source>
</evidence>
<keyword evidence="1" id="KW-1133">Transmembrane helix</keyword>
<evidence type="ECO:0008006" key="4">
    <source>
        <dbReference type="Google" id="ProtNLM"/>
    </source>
</evidence>
<dbReference type="AlphaFoldDB" id="M1ZHK0"/>
<feature type="transmembrane region" description="Helical" evidence="1">
    <location>
        <begin position="75"/>
        <end position="98"/>
    </location>
</feature>
<reference evidence="2 3" key="1">
    <citation type="submission" date="2016-11" db="EMBL/GenBank/DDBJ databases">
        <authorList>
            <person name="Manzoor S."/>
        </authorList>
    </citation>
    <scope>NUCLEOTIDE SEQUENCE [LARGE SCALE GENOMIC DNA]</scope>
    <source>
        <strain evidence="2">Clostridium ultunense strain Esp</strain>
    </source>
</reference>
<gene>
    <name evidence="2" type="ORF">CUESP1_2264</name>
</gene>
<dbReference type="EMBL" id="LT669839">
    <property type="protein sequence ID" value="SHD77618.1"/>
    <property type="molecule type" value="Genomic_DNA"/>
</dbReference>
<dbReference type="RefSeq" id="WP_005588165.1">
    <property type="nucleotide sequence ID" value="NZ_LT669839.1"/>
</dbReference>
<dbReference type="Proteomes" id="UP000245423">
    <property type="component" value="Chromosome 1"/>
</dbReference>
<keyword evidence="1" id="KW-0812">Transmembrane</keyword>